<evidence type="ECO:0000313" key="7">
    <source>
        <dbReference type="EnsemblMetazoa" id="XP_022655336"/>
    </source>
</evidence>
<dbReference type="GeneID" id="111247969"/>
<dbReference type="SMART" id="SM00409">
    <property type="entry name" value="IG"/>
    <property type="match status" value="3"/>
</dbReference>
<evidence type="ECO:0000256" key="2">
    <source>
        <dbReference type="SAM" id="MobiDB-lite"/>
    </source>
</evidence>
<keyword evidence="4" id="KW-0732">Signal</keyword>
<evidence type="ECO:0000256" key="3">
    <source>
        <dbReference type="SAM" id="Phobius"/>
    </source>
</evidence>
<feature type="region of interest" description="Disordered" evidence="2">
    <location>
        <begin position="717"/>
        <end position="756"/>
    </location>
</feature>
<dbReference type="GO" id="GO:0009653">
    <property type="term" value="P:anatomical structure morphogenesis"/>
    <property type="evidence" value="ECO:0007669"/>
    <property type="project" value="UniProtKB-ARBA"/>
</dbReference>
<dbReference type="GO" id="GO:0030154">
    <property type="term" value="P:cell differentiation"/>
    <property type="evidence" value="ECO:0007669"/>
    <property type="project" value="UniProtKB-ARBA"/>
</dbReference>
<dbReference type="PANTHER" id="PTHR13817">
    <property type="entry name" value="TITIN"/>
    <property type="match status" value="1"/>
</dbReference>
<dbReference type="InterPro" id="IPR036116">
    <property type="entry name" value="FN3_sf"/>
</dbReference>
<dbReference type="AlphaFoldDB" id="A0A7M7JQD9"/>
<keyword evidence="1" id="KW-0677">Repeat</keyword>
<dbReference type="Proteomes" id="UP000594260">
    <property type="component" value="Unplaced"/>
</dbReference>
<keyword evidence="8" id="KW-1185">Reference proteome</keyword>
<feature type="domain" description="Fibronectin type-III" evidence="6">
    <location>
        <begin position="408"/>
        <end position="506"/>
    </location>
</feature>
<feature type="domain" description="Fibronectin type-III" evidence="6">
    <location>
        <begin position="309"/>
        <end position="403"/>
    </location>
</feature>
<dbReference type="Pfam" id="PF07679">
    <property type="entry name" value="I-set"/>
    <property type="match status" value="1"/>
</dbReference>
<keyword evidence="3" id="KW-0472">Membrane</keyword>
<dbReference type="SUPFAM" id="SSF49265">
    <property type="entry name" value="Fibronectin type III"/>
    <property type="match status" value="2"/>
</dbReference>
<feature type="transmembrane region" description="Helical" evidence="3">
    <location>
        <begin position="622"/>
        <end position="646"/>
    </location>
</feature>
<keyword evidence="3" id="KW-0812">Transmembrane</keyword>
<protein>
    <submittedName>
        <fullName evidence="7">Uncharacterized protein</fullName>
    </submittedName>
</protein>
<reference evidence="7" key="1">
    <citation type="submission" date="2021-01" db="UniProtKB">
        <authorList>
            <consortium name="EnsemblMetazoa"/>
        </authorList>
    </citation>
    <scope>IDENTIFICATION</scope>
</reference>
<feature type="domain" description="Ig-like" evidence="5">
    <location>
        <begin position="121"/>
        <end position="203"/>
    </location>
</feature>
<dbReference type="InterPro" id="IPR003961">
    <property type="entry name" value="FN3_dom"/>
</dbReference>
<dbReference type="SMART" id="SM00060">
    <property type="entry name" value="FN3"/>
    <property type="match status" value="3"/>
</dbReference>
<dbReference type="InterPro" id="IPR007110">
    <property type="entry name" value="Ig-like_dom"/>
</dbReference>
<dbReference type="CDD" id="cd00063">
    <property type="entry name" value="FN3"/>
    <property type="match status" value="3"/>
</dbReference>
<evidence type="ECO:0000256" key="1">
    <source>
        <dbReference type="ARBA" id="ARBA00022737"/>
    </source>
</evidence>
<dbReference type="InterPro" id="IPR013783">
    <property type="entry name" value="Ig-like_fold"/>
</dbReference>
<dbReference type="Gene3D" id="2.60.40.10">
    <property type="entry name" value="Immunoglobulins"/>
    <property type="match status" value="6"/>
</dbReference>
<organism evidence="7 8">
    <name type="scientific">Varroa destructor</name>
    <name type="common">Honeybee mite</name>
    <dbReference type="NCBI Taxonomy" id="109461"/>
    <lineage>
        <taxon>Eukaryota</taxon>
        <taxon>Metazoa</taxon>
        <taxon>Ecdysozoa</taxon>
        <taxon>Arthropoda</taxon>
        <taxon>Chelicerata</taxon>
        <taxon>Arachnida</taxon>
        <taxon>Acari</taxon>
        <taxon>Parasitiformes</taxon>
        <taxon>Mesostigmata</taxon>
        <taxon>Gamasina</taxon>
        <taxon>Dermanyssoidea</taxon>
        <taxon>Varroidae</taxon>
        <taxon>Varroa</taxon>
    </lineage>
</organism>
<dbReference type="FunFam" id="2.60.40.10:FF:000333">
    <property type="entry name" value="Down syndrome cell adhesion molecule"/>
    <property type="match status" value="1"/>
</dbReference>
<name>A0A7M7JQD9_VARDE</name>
<feature type="domain" description="Fibronectin type-III" evidence="6">
    <location>
        <begin position="509"/>
        <end position="602"/>
    </location>
</feature>
<dbReference type="RefSeq" id="XP_022655336.1">
    <property type="nucleotide sequence ID" value="XM_022799601.1"/>
</dbReference>
<evidence type="ECO:0000259" key="6">
    <source>
        <dbReference type="PROSITE" id="PS50853"/>
    </source>
</evidence>
<dbReference type="InterPro" id="IPR050964">
    <property type="entry name" value="Striated_Muscle_Regulatory"/>
</dbReference>
<sequence>MQLSRIALSWIILPLYVVCHTSSVPPRISPFKVVEDLSEGQRLSLVCLVSRGTPPISFSWMKDGNQLNSVTGIKVSLVDEDQGQLKIDRLSVDHAGNYTCSAKNAFGADQMSVTVALKFKPRWLNDDNDVINSVPGVQLSIDCRAAGHPQPTIKLIKGSDEINGTEHENGFFTIASVSVLNTGEYRCEASNSLGKIHRRITLSLSVPARFKEKTAVVTSRRSETTRLKCYALGDHPISIVWSKGNVKLDKRTSSRYQIVESITTDGMNSELLIRETDRTDSALYSCNTENKFGSDERKVKLIVKDVPGPPQDVKVRDIWSRSVSVHWTPSYDGNSPITKHIVQYWKEHGVSYRLQEMVIPWAQQVTLVRDLQPGTQYVLSVTAENNMGKSEPSRTVTFTTNEEEPEAPPLDVNAITQGPTTVLVSWKAPQKDAWNGDIEGYYIGFKPKNSDGSASYRRVDQTNNITHEFILQGLNKGTEYEITVKAYNRAGTGPTSPERLVMTRPGEDSPDIPRLFVDAVTAESIKVHWQLRTGGLKFNYTVHHRQADGGAWLESIIVNATSNSFTLEGLRSGTTYEIFLTASNGILRGDPSQILKVQTLRSPDMLVEMFETDGELPLYFNMYLIVPAAALALAIIVIVVSSYICCRQMKNVQQPLPQQELALYGTVMPQRCVDAAGNEFTLAYGTVQTQSDSAAVQLQAQAAQMQATTAATLVQTTGNTNNTGTWSRKEAPKNRPLPIPTEVTDKATGHFYDSAQ</sequence>
<evidence type="ECO:0000259" key="5">
    <source>
        <dbReference type="PROSITE" id="PS50835"/>
    </source>
</evidence>
<dbReference type="Pfam" id="PF00041">
    <property type="entry name" value="fn3"/>
    <property type="match status" value="3"/>
</dbReference>
<evidence type="ECO:0000313" key="8">
    <source>
        <dbReference type="Proteomes" id="UP000594260"/>
    </source>
</evidence>
<feature type="chain" id="PRO_5029470984" evidence="4">
    <location>
        <begin position="24"/>
        <end position="756"/>
    </location>
</feature>
<dbReference type="SMART" id="SM00408">
    <property type="entry name" value="IGc2"/>
    <property type="match status" value="3"/>
</dbReference>
<dbReference type="PROSITE" id="PS50853">
    <property type="entry name" value="FN3"/>
    <property type="match status" value="3"/>
</dbReference>
<dbReference type="EnsemblMetazoa" id="XM_022799601">
    <property type="protein sequence ID" value="XP_022655336"/>
    <property type="gene ID" value="LOC111247969"/>
</dbReference>
<dbReference type="InterPro" id="IPR036179">
    <property type="entry name" value="Ig-like_dom_sf"/>
</dbReference>
<dbReference type="Pfam" id="PF13927">
    <property type="entry name" value="Ig_3"/>
    <property type="match status" value="2"/>
</dbReference>
<accession>A0A7M7JQD9</accession>
<feature type="domain" description="Ig-like" evidence="5">
    <location>
        <begin position="26"/>
        <end position="116"/>
    </location>
</feature>
<feature type="domain" description="Ig-like" evidence="5">
    <location>
        <begin position="207"/>
        <end position="300"/>
    </location>
</feature>
<dbReference type="InterPro" id="IPR013098">
    <property type="entry name" value="Ig_I-set"/>
</dbReference>
<dbReference type="PROSITE" id="PS50835">
    <property type="entry name" value="IG_LIKE"/>
    <property type="match status" value="3"/>
</dbReference>
<dbReference type="InterPro" id="IPR003598">
    <property type="entry name" value="Ig_sub2"/>
</dbReference>
<dbReference type="SUPFAM" id="SSF48726">
    <property type="entry name" value="Immunoglobulin"/>
    <property type="match status" value="3"/>
</dbReference>
<dbReference type="FunFam" id="2.60.40.10:FF:000719">
    <property type="entry name" value="nephrin isoform X1"/>
    <property type="match status" value="1"/>
</dbReference>
<dbReference type="PANTHER" id="PTHR13817:SF102">
    <property type="entry name" value="DOWN SYNDROME CELL ADHESION MOLECULE-LIKE PROTEIN DSCAM2"/>
    <property type="match status" value="1"/>
</dbReference>
<feature type="signal peptide" evidence="4">
    <location>
        <begin position="1"/>
        <end position="23"/>
    </location>
</feature>
<proteinExistence type="predicted"/>
<keyword evidence="3" id="KW-1133">Transmembrane helix</keyword>
<dbReference type="InterPro" id="IPR003599">
    <property type="entry name" value="Ig_sub"/>
</dbReference>
<dbReference type="FunFam" id="2.60.40.10:FF:000028">
    <property type="entry name" value="Neuronal cell adhesion molecule"/>
    <property type="match status" value="1"/>
</dbReference>
<evidence type="ECO:0000256" key="4">
    <source>
        <dbReference type="SAM" id="SignalP"/>
    </source>
</evidence>